<evidence type="ECO:0000313" key="5">
    <source>
        <dbReference type="Proteomes" id="UP000093629"/>
    </source>
</evidence>
<accession>A0A1A3N503</accession>
<dbReference type="InterPro" id="IPR028908">
    <property type="entry name" value="Tox-PL_dom"/>
</dbReference>
<feature type="domain" description="DUF1023" evidence="2">
    <location>
        <begin position="192"/>
        <end position="366"/>
    </location>
</feature>
<sequence length="868" mass="94640">MARGGDDAALADHAGVLGNDVGPHPGVDHEGIDPADRGREVPSHPDADHAREVARQAIWKRIPPVHPDSLRHHLADSVFGEQRARDNATWWRELSGEEQRALIDSHPYEIGNAEGIPLWARTEASDLRLSQLHDELQSRRDAGEHLSRREKKDLARYDDIRRVLDETRTRASALGVEVHVLAFDPQAFGGDGRMVVSVGHDPYHADAVSWHVPGFSTTIDSIGNNLGNAMNHFESVRMEHPGARVASIAWIGYDAPQGLKGLWDVAHSRLARAGGHILRGDLTAFNAARDAFAGDGSHFCNNDVFGHSYGSTTTGFAGHGGELTTHARSITLAGSPGAGPVRHADEFGLGERVFVASSSRDPITMLGARTLDTLGARQPETYGRFFGRGLGIDPAMEGFGAQRITAEFPRYMDHLLGRTEGTTATHSAYYRFDAQTEGLRTESLANFGRIGAGMFEQVHPEQHRFEVDRSEHGWWRTVEPAESRPLENPADPSEHNRRFWDPRWHDTEIGDPPTGFDGHRPVADFLPLGDPDCAHRVTDFLAERCGRDVTLGTQPGPTGTPARNLFVAWGCAPHLTSYTEVRETLLHHGDGSAAILASSWSGGPTQGGHAYVAVNDGGTVHLYERVGNSFEQLGWPPPWGQAAVDRTAVGYLDPHGNPIESLDDHATQLDAADAVGPVAGAKPDAAPEADQGWSGQLAIGDEVTYAPDAARAAADLNRAFASGNPTAELVRQVAELSTHRVGDVDRVVLGKYDGHDGGYIGAARHDGGIFYDTGAPAWNNIEHGLNRSDANYLGWQVNEQFLRTQMEDGVARIDYLVDYNHYSSVEDVVLLRPNSFSAREIEFLRSHAPRYGYEQVGDSWVRRESPGE</sequence>
<evidence type="ECO:0000259" key="3">
    <source>
        <dbReference type="Pfam" id="PF15644"/>
    </source>
</evidence>
<dbReference type="Pfam" id="PF06259">
    <property type="entry name" value="Abhydrolase_8"/>
    <property type="match status" value="1"/>
</dbReference>
<evidence type="ECO:0000256" key="1">
    <source>
        <dbReference type="SAM" id="MobiDB-lite"/>
    </source>
</evidence>
<organism evidence="4 5">
    <name type="scientific">Mycobacterium asiaticum</name>
    <dbReference type="NCBI Taxonomy" id="1790"/>
    <lineage>
        <taxon>Bacteria</taxon>
        <taxon>Bacillati</taxon>
        <taxon>Actinomycetota</taxon>
        <taxon>Actinomycetes</taxon>
        <taxon>Mycobacteriales</taxon>
        <taxon>Mycobacteriaceae</taxon>
        <taxon>Mycobacterium</taxon>
    </lineage>
</organism>
<name>A0A1A3N503_MYCAS</name>
<evidence type="ECO:0000313" key="4">
    <source>
        <dbReference type="EMBL" id="OBK15452.1"/>
    </source>
</evidence>
<feature type="region of interest" description="Disordered" evidence="1">
    <location>
        <begin position="15"/>
        <end position="47"/>
    </location>
</feature>
<keyword evidence="5" id="KW-1185">Reference proteome</keyword>
<dbReference type="ESTHER" id="mycas-a0a1a3n503">
    <property type="family name" value="Duf_1023"/>
</dbReference>
<dbReference type="Pfam" id="PF15644">
    <property type="entry name" value="Gln_amidase"/>
    <property type="match status" value="1"/>
</dbReference>
<proteinExistence type="predicted"/>
<feature type="compositionally biased region" description="Basic and acidic residues" evidence="1">
    <location>
        <begin position="26"/>
        <end position="47"/>
    </location>
</feature>
<dbReference type="AlphaFoldDB" id="A0A1A3N503"/>
<protein>
    <submittedName>
        <fullName evidence="4">Uncharacterized protein</fullName>
    </submittedName>
</protein>
<comment type="caution">
    <text evidence="4">The sequence shown here is derived from an EMBL/GenBank/DDBJ whole genome shotgun (WGS) entry which is preliminary data.</text>
</comment>
<dbReference type="Proteomes" id="UP000093629">
    <property type="component" value="Unassembled WGS sequence"/>
</dbReference>
<evidence type="ECO:0000259" key="2">
    <source>
        <dbReference type="Pfam" id="PF06259"/>
    </source>
</evidence>
<dbReference type="InterPro" id="IPR010427">
    <property type="entry name" value="DUF1023"/>
</dbReference>
<gene>
    <name evidence="4" type="ORF">A5636_05685</name>
</gene>
<dbReference type="EMBL" id="LZLQ01000085">
    <property type="protein sequence ID" value="OBK15452.1"/>
    <property type="molecule type" value="Genomic_DNA"/>
</dbReference>
<feature type="domain" description="Tox-PL" evidence="3">
    <location>
        <begin position="523"/>
        <end position="622"/>
    </location>
</feature>
<reference evidence="4 5" key="1">
    <citation type="submission" date="2016-06" db="EMBL/GenBank/DDBJ databases">
        <authorList>
            <person name="Kjaerup R.B."/>
            <person name="Dalgaard T.S."/>
            <person name="Juul-Madsen H.R."/>
        </authorList>
    </citation>
    <scope>NUCLEOTIDE SEQUENCE [LARGE SCALE GENOMIC DNA]</scope>
    <source>
        <strain evidence="4 5">1245139.5</strain>
    </source>
</reference>